<name>A0A9B0TAB6_CHRAS</name>
<evidence type="ECO:0000256" key="1">
    <source>
        <dbReference type="SAM" id="MobiDB-lite"/>
    </source>
</evidence>
<proteinExistence type="predicted"/>
<organism evidence="2 3">
    <name type="scientific">Chrysochloris asiatica</name>
    <name type="common">Cape golden mole</name>
    <dbReference type="NCBI Taxonomy" id="185453"/>
    <lineage>
        <taxon>Eukaryota</taxon>
        <taxon>Metazoa</taxon>
        <taxon>Chordata</taxon>
        <taxon>Craniata</taxon>
        <taxon>Vertebrata</taxon>
        <taxon>Euteleostomi</taxon>
        <taxon>Mammalia</taxon>
        <taxon>Eutheria</taxon>
        <taxon>Afrotheria</taxon>
        <taxon>Chrysochloridae</taxon>
        <taxon>Chrysochlorinae</taxon>
        <taxon>Chrysochloris</taxon>
    </lineage>
</organism>
<accession>A0A9B0TAB6</accession>
<dbReference type="OrthoDB" id="9534843at2759"/>
<evidence type="ECO:0000313" key="3">
    <source>
        <dbReference type="RefSeq" id="XP_006837520.1"/>
    </source>
</evidence>
<dbReference type="RefSeq" id="XP_006837520.1">
    <property type="nucleotide sequence ID" value="XM_006837457.1"/>
</dbReference>
<dbReference type="GeneID" id="102828737"/>
<protein>
    <submittedName>
        <fullName evidence="3">Talanin-like</fullName>
    </submittedName>
</protein>
<feature type="region of interest" description="Disordered" evidence="1">
    <location>
        <begin position="66"/>
        <end position="95"/>
    </location>
</feature>
<reference evidence="3" key="1">
    <citation type="submission" date="2025-08" db="UniProtKB">
        <authorList>
            <consortium name="RefSeq"/>
        </authorList>
    </citation>
    <scope>IDENTIFICATION</scope>
    <source>
        <tissue evidence="3">Spleen</tissue>
    </source>
</reference>
<keyword evidence="2" id="KW-1185">Reference proteome</keyword>
<dbReference type="Proteomes" id="UP000504623">
    <property type="component" value="Unplaced"/>
</dbReference>
<sequence length="137" mass="14913">MAIYLNNKPVATGSTINHGTCTVILISYDIQVPSSSCGLRSHLEQPPPWKSRQVFHSPHIVKRKTQARRLHSGGSLGPETTFPRRTGSHHDDGARGLAESSCGLSELITVPSYAGVSFQGFYDFVKTVAVRMDCIST</sequence>
<evidence type="ECO:0000313" key="2">
    <source>
        <dbReference type="Proteomes" id="UP000504623"/>
    </source>
</evidence>
<gene>
    <name evidence="3" type="primary">LOC102828737</name>
</gene>
<dbReference type="AlphaFoldDB" id="A0A9B0TAB6"/>